<dbReference type="InterPro" id="IPR036318">
    <property type="entry name" value="FAD-bd_PCMH-like_sf"/>
</dbReference>
<dbReference type="PANTHER" id="PTHR42973">
    <property type="entry name" value="BINDING OXIDOREDUCTASE, PUTATIVE (AFU_ORTHOLOGUE AFUA_1G17690)-RELATED"/>
    <property type="match status" value="1"/>
</dbReference>
<organism evidence="7 8">
    <name type="scientific">Phaeosphaeria nodorum (strain SN15 / ATCC MYA-4574 / FGSC 10173)</name>
    <name type="common">Glume blotch fungus</name>
    <name type="synonym">Parastagonospora nodorum</name>
    <dbReference type="NCBI Taxonomy" id="321614"/>
    <lineage>
        <taxon>Eukaryota</taxon>
        <taxon>Fungi</taxon>
        <taxon>Dikarya</taxon>
        <taxon>Ascomycota</taxon>
        <taxon>Pezizomycotina</taxon>
        <taxon>Dothideomycetes</taxon>
        <taxon>Pleosporomycetidae</taxon>
        <taxon>Pleosporales</taxon>
        <taxon>Pleosporineae</taxon>
        <taxon>Phaeosphaeriaceae</taxon>
        <taxon>Parastagonospora</taxon>
    </lineage>
</organism>
<evidence type="ECO:0000256" key="1">
    <source>
        <dbReference type="ARBA" id="ARBA00005466"/>
    </source>
</evidence>
<dbReference type="EMBL" id="CH445325">
    <property type="protein sequence ID" value="EAT91757.2"/>
    <property type="molecule type" value="Genomic_DNA"/>
</dbReference>
<feature type="domain" description="FAD-binding PCMH-type" evidence="6">
    <location>
        <begin position="18"/>
        <end position="196"/>
    </location>
</feature>
<evidence type="ECO:0000313" key="8">
    <source>
        <dbReference type="Proteomes" id="UP000001055"/>
    </source>
</evidence>
<gene>
    <name evidence="7" type="ORF">SNOG_00262</name>
</gene>
<dbReference type="GO" id="GO:0071949">
    <property type="term" value="F:FAD binding"/>
    <property type="evidence" value="ECO:0007669"/>
    <property type="project" value="InterPro"/>
</dbReference>
<dbReference type="InterPro" id="IPR006094">
    <property type="entry name" value="Oxid_FAD_bind_N"/>
</dbReference>
<keyword evidence="3" id="KW-0274">FAD</keyword>
<dbReference type="GeneID" id="5967663"/>
<protein>
    <recommendedName>
        <fullName evidence="6">FAD-binding PCMH-type domain-containing protein</fullName>
    </recommendedName>
</protein>
<dbReference type="RefSeq" id="XP_001790953.1">
    <property type="nucleotide sequence ID" value="XM_001790901.1"/>
</dbReference>
<sequence length="464" mass="51137">MYASNVALYSLMPFLSLVQSVAADTCSQVNALNTVELKRQQSIEYFQEQQNYWSTGCGALKPSCILGFASISKGPLISTKELNEVTFHPESMTVTVGPGNDWQDVHKALEGTNVTVVGGRIGEVGVGGYVLGGGLSFLSTQYGWAANNIVSFEVVLANATVVTASNSSHTELYRALKGGGNNYGIITSYEMVAHPMGEIWGGNLVFTADKTDQLLSAVRNFTDDYPDEKAAIIMTAELTALGAVDIWVMFLFYDGPKPPAGVFDIFTDIKPLTNDCKTRSYYDLLTHNNFGVIKGSIYTITTETMPVPSVENGAEVMGAIHTNWKKTTRDILGVAGIIGSIAYQPIPKILARKAREMGGDLLDLDDDVNRIIMEFNLSYWFDIDDHTVDEATGQLHWGSRNLITDFQKSGKLPDAYLPLFMNDAYFRQDYFARLRGSSLSLARSARDLYDPEGFFRTHTKGWRM</sequence>
<dbReference type="InParanoid" id="Q0V6V2"/>
<evidence type="ECO:0000256" key="2">
    <source>
        <dbReference type="ARBA" id="ARBA00022630"/>
    </source>
</evidence>
<proteinExistence type="inferred from homology"/>
<keyword evidence="5" id="KW-0732">Signal</keyword>
<dbReference type="HOGENOM" id="CLU_018354_1_2_1"/>
<dbReference type="GO" id="GO:0005576">
    <property type="term" value="C:extracellular region"/>
    <property type="evidence" value="ECO:0000318"/>
    <property type="project" value="GO_Central"/>
</dbReference>
<dbReference type="VEuPathDB" id="FungiDB:JI435_002620"/>
<evidence type="ECO:0000256" key="5">
    <source>
        <dbReference type="SAM" id="SignalP"/>
    </source>
</evidence>
<dbReference type="AlphaFoldDB" id="Q0V6V2"/>
<evidence type="ECO:0000259" key="6">
    <source>
        <dbReference type="PROSITE" id="PS51387"/>
    </source>
</evidence>
<comment type="similarity">
    <text evidence="1">Belongs to the oxygen-dependent FAD-linked oxidoreductase family.</text>
</comment>
<dbReference type="eggNOG" id="KOG1231">
    <property type="taxonomic scope" value="Eukaryota"/>
</dbReference>
<name>Q0V6V2_PHANO</name>
<dbReference type="InterPro" id="IPR050416">
    <property type="entry name" value="FAD-linked_Oxidoreductase"/>
</dbReference>
<dbReference type="PROSITE" id="PS51387">
    <property type="entry name" value="FAD_PCMH"/>
    <property type="match status" value="1"/>
</dbReference>
<dbReference type="PANTHER" id="PTHR42973:SF13">
    <property type="entry name" value="FAD-BINDING PCMH-TYPE DOMAIN-CONTAINING PROTEIN"/>
    <property type="match status" value="1"/>
</dbReference>
<feature type="chain" id="PRO_5004178506" description="FAD-binding PCMH-type domain-containing protein" evidence="5">
    <location>
        <begin position="24"/>
        <end position="464"/>
    </location>
</feature>
<dbReference type="GO" id="GO:0016491">
    <property type="term" value="F:oxidoreductase activity"/>
    <property type="evidence" value="ECO:0007669"/>
    <property type="project" value="UniProtKB-KW"/>
</dbReference>
<dbReference type="InterPro" id="IPR016169">
    <property type="entry name" value="FAD-bd_PCMH_sub2"/>
</dbReference>
<keyword evidence="4" id="KW-0560">Oxidoreductase</keyword>
<dbReference type="KEGG" id="pno:SNOG_00262"/>
<feature type="signal peptide" evidence="5">
    <location>
        <begin position="1"/>
        <end position="23"/>
    </location>
</feature>
<evidence type="ECO:0000256" key="4">
    <source>
        <dbReference type="ARBA" id="ARBA00023002"/>
    </source>
</evidence>
<dbReference type="InterPro" id="IPR016166">
    <property type="entry name" value="FAD-bd_PCMH"/>
</dbReference>
<dbReference type="Gene3D" id="3.30.465.10">
    <property type="match status" value="1"/>
</dbReference>
<dbReference type="SUPFAM" id="SSF56176">
    <property type="entry name" value="FAD-binding/transporter-associated domain-like"/>
    <property type="match status" value="1"/>
</dbReference>
<accession>Q0V6V2</accession>
<reference evidence="8" key="1">
    <citation type="journal article" date="2007" name="Plant Cell">
        <title>Dothideomycete-plant interactions illuminated by genome sequencing and EST analysis of the wheat pathogen Stagonospora nodorum.</title>
        <authorList>
            <person name="Hane J.K."/>
            <person name="Lowe R.G."/>
            <person name="Solomon P.S."/>
            <person name="Tan K.C."/>
            <person name="Schoch C.L."/>
            <person name="Spatafora J.W."/>
            <person name="Crous P.W."/>
            <person name="Kodira C."/>
            <person name="Birren B.W."/>
            <person name="Galagan J.E."/>
            <person name="Torriani S.F."/>
            <person name="McDonald B.A."/>
            <person name="Oliver R.P."/>
        </authorList>
    </citation>
    <scope>NUCLEOTIDE SEQUENCE [LARGE SCALE GENOMIC DNA]</scope>
    <source>
        <strain evidence="8">SN15 / ATCC MYA-4574 / FGSC 10173</strain>
    </source>
</reference>
<dbReference type="Pfam" id="PF01565">
    <property type="entry name" value="FAD_binding_4"/>
    <property type="match status" value="1"/>
</dbReference>
<evidence type="ECO:0000313" key="7">
    <source>
        <dbReference type="EMBL" id="EAT91757.2"/>
    </source>
</evidence>
<keyword evidence="2" id="KW-0285">Flavoprotein</keyword>
<dbReference type="Proteomes" id="UP000001055">
    <property type="component" value="Unassembled WGS sequence"/>
</dbReference>
<evidence type="ECO:0000256" key="3">
    <source>
        <dbReference type="ARBA" id="ARBA00022827"/>
    </source>
</evidence>